<keyword evidence="1" id="KW-1133">Transmembrane helix</keyword>
<gene>
    <name evidence="2" type="ORF">EUGRSUZ_C02703</name>
</gene>
<feature type="transmembrane region" description="Helical" evidence="1">
    <location>
        <begin position="28"/>
        <end position="56"/>
    </location>
</feature>
<sequence>MFLVSLHTNENLGRFHLGSIEHCDLDPIFLFILIFFITNLLIKLCSLNTTTIWALLNIHSNNSHLQNR</sequence>
<dbReference type="Gramene" id="KCW81319">
    <property type="protein sequence ID" value="KCW81319"/>
    <property type="gene ID" value="EUGRSUZ_C02703"/>
</dbReference>
<dbReference type="EMBL" id="KK198755">
    <property type="protein sequence ID" value="KCW81319.1"/>
    <property type="molecule type" value="Genomic_DNA"/>
</dbReference>
<reference evidence="2" key="1">
    <citation type="submission" date="2013-07" db="EMBL/GenBank/DDBJ databases">
        <title>The genome of Eucalyptus grandis.</title>
        <authorList>
            <person name="Schmutz J."/>
            <person name="Hayes R."/>
            <person name="Myburg A."/>
            <person name="Tuskan G."/>
            <person name="Grattapaglia D."/>
            <person name="Rokhsar D.S."/>
        </authorList>
    </citation>
    <scope>NUCLEOTIDE SEQUENCE</scope>
    <source>
        <tissue evidence="2">Leaf extractions</tissue>
    </source>
</reference>
<evidence type="ECO:0000256" key="1">
    <source>
        <dbReference type="SAM" id="Phobius"/>
    </source>
</evidence>
<organism evidence="2">
    <name type="scientific">Eucalyptus grandis</name>
    <name type="common">Flooded gum</name>
    <dbReference type="NCBI Taxonomy" id="71139"/>
    <lineage>
        <taxon>Eukaryota</taxon>
        <taxon>Viridiplantae</taxon>
        <taxon>Streptophyta</taxon>
        <taxon>Embryophyta</taxon>
        <taxon>Tracheophyta</taxon>
        <taxon>Spermatophyta</taxon>
        <taxon>Magnoliopsida</taxon>
        <taxon>eudicotyledons</taxon>
        <taxon>Gunneridae</taxon>
        <taxon>Pentapetalae</taxon>
        <taxon>rosids</taxon>
        <taxon>malvids</taxon>
        <taxon>Myrtales</taxon>
        <taxon>Myrtaceae</taxon>
        <taxon>Myrtoideae</taxon>
        <taxon>Eucalypteae</taxon>
        <taxon>Eucalyptus</taxon>
    </lineage>
</organism>
<name>A0A059CSX3_EUCGR</name>
<dbReference type="AlphaFoldDB" id="A0A059CSX3"/>
<keyword evidence="1" id="KW-0812">Transmembrane</keyword>
<proteinExistence type="predicted"/>
<accession>A0A059CSX3</accession>
<protein>
    <submittedName>
        <fullName evidence="2">Uncharacterized protein</fullName>
    </submittedName>
</protein>
<dbReference type="InParanoid" id="A0A059CSX3"/>
<keyword evidence="1" id="KW-0472">Membrane</keyword>
<evidence type="ECO:0000313" key="2">
    <source>
        <dbReference type="EMBL" id="KCW81319.1"/>
    </source>
</evidence>